<comment type="similarity">
    <text evidence="1">Belongs to the short-chain dehydrogenases/reductases (SDR) family.</text>
</comment>
<dbReference type="GO" id="GO:0016491">
    <property type="term" value="F:oxidoreductase activity"/>
    <property type="evidence" value="ECO:0007669"/>
    <property type="project" value="UniProtKB-KW"/>
</dbReference>
<dbReference type="PANTHER" id="PTHR44196:SF1">
    <property type="entry name" value="DEHYDROGENASE_REDUCTASE SDR FAMILY MEMBER 7B"/>
    <property type="match status" value="1"/>
</dbReference>
<evidence type="ECO:0000256" key="2">
    <source>
        <dbReference type="ARBA" id="ARBA00023002"/>
    </source>
</evidence>
<dbReference type="PANTHER" id="PTHR44196">
    <property type="entry name" value="DEHYDROGENASE/REDUCTASE SDR FAMILY MEMBER 7B"/>
    <property type="match status" value="1"/>
</dbReference>
<evidence type="ECO:0000313" key="4">
    <source>
        <dbReference type="Proteomes" id="UP000461730"/>
    </source>
</evidence>
<dbReference type="Gene3D" id="3.40.50.720">
    <property type="entry name" value="NAD(P)-binding Rossmann-like Domain"/>
    <property type="match status" value="1"/>
</dbReference>
<comment type="caution">
    <text evidence="3">The sequence shown here is derived from an EMBL/GenBank/DDBJ whole genome shotgun (WGS) entry which is preliminary data.</text>
</comment>
<dbReference type="EMBL" id="WRXN01000012">
    <property type="protein sequence ID" value="MVT11215.1"/>
    <property type="molecule type" value="Genomic_DNA"/>
</dbReference>
<dbReference type="PRINTS" id="PR00081">
    <property type="entry name" value="GDHRDH"/>
</dbReference>
<dbReference type="Proteomes" id="UP000461730">
    <property type="component" value="Unassembled WGS sequence"/>
</dbReference>
<dbReference type="RefSeq" id="WP_157308641.1">
    <property type="nucleotide sequence ID" value="NZ_WRXN01000012.1"/>
</dbReference>
<dbReference type="AlphaFoldDB" id="A0A7K1UB38"/>
<dbReference type="NCBIfam" id="NF005489">
    <property type="entry name" value="PRK07102.1"/>
    <property type="match status" value="1"/>
</dbReference>
<dbReference type="GO" id="GO:0016020">
    <property type="term" value="C:membrane"/>
    <property type="evidence" value="ECO:0007669"/>
    <property type="project" value="TreeGrafter"/>
</dbReference>
<dbReference type="InterPro" id="IPR002347">
    <property type="entry name" value="SDR_fam"/>
</dbReference>
<dbReference type="Pfam" id="PF00106">
    <property type="entry name" value="adh_short"/>
    <property type="match status" value="1"/>
</dbReference>
<dbReference type="InterPro" id="IPR036291">
    <property type="entry name" value="NAD(P)-bd_dom_sf"/>
</dbReference>
<accession>A0A7K1UB38</accession>
<name>A0A7K1UB38_9BACT</name>
<dbReference type="SUPFAM" id="SSF51735">
    <property type="entry name" value="NAD(P)-binding Rossmann-fold domains"/>
    <property type="match status" value="1"/>
</dbReference>
<evidence type="ECO:0000313" key="3">
    <source>
        <dbReference type="EMBL" id="MVT11215.1"/>
    </source>
</evidence>
<organism evidence="3 4">
    <name type="scientific">Chitinophaga tropicalis</name>
    <dbReference type="NCBI Taxonomy" id="2683588"/>
    <lineage>
        <taxon>Bacteria</taxon>
        <taxon>Pseudomonadati</taxon>
        <taxon>Bacteroidota</taxon>
        <taxon>Chitinophagia</taxon>
        <taxon>Chitinophagales</taxon>
        <taxon>Chitinophagaceae</taxon>
        <taxon>Chitinophaga</taxon>
    </lineage>
</organism>
<reference evidence="3 4" key="1">
    <citation type="submission" date="2019-12" db="EMBL/GenBank/DDBJ databases">
        <title>Chitinophaga sp. strain ysch24 (GDMCC 1.1355), whole genome shotgun sequence.</title>
        <authorList>
            <person name="Zhang X."/>
        </authorList>
    </citation>
    <scope>NUCLEOTIDE SEQUENCE [LARGE SCALE GENOMIC DNA]</scope>
    <source>
        <strain evidence="4">ysch24</strain>
    </source>
</reference>
<keyword evidence="4" id="KW-1185">Reference proteome</keyword>
<evidence type="ECO:0000256" key="1">
    <source>
        <dbReference type="ARBA" id="ARBA00006484"/>
    </source>
</evidence>
<sequence>MPVVLILGAGSDMAVAIARQFAGKKYDIQLAARNVASLAALEQDVKIRYGVAASSHAFDATDFGSHPAFYQSLPVKPDITICVFGYLGAQEKAQSDWTEAARIIHTNYTGAVSILNIVAEDYAARGAGTIVGISSVAGERGRQSNYIYGSAKAGFTAYLSGLRNRLFHKGVHVLSVQPGFVYTRMTENLPLPPLLTAQPQQVAKDVFNAVKAKKNVIYTKWFWRYIMLIIKSIPEAIFKKLKL</sequence>
<proteinExistence type="inferred from homology"/>
<gene>
    <name evidence="3" type="ORF">GO493_23305</name>
</gene>
<keyword evidence="2" id="KW-0560">Oxidoreductase</keyword>
<protein>
    <submittedName>
        <fullName evidence="3">SDR family oxidoreductase</fullName>
    </submittedName>
</protein>